<protein>
    <submittedName>
        <fullName evidence="4">Benzoate--CoA ligase</fullName>
    </submittedName>
</protein>
<dbReference type="Gene3D" id="3.40.50.12780">
    <property type="entry name" value="N-terminal domain of ligase-like"/>
    <property type="match status" value="1"/>
</dbReference>
<proteinExistence type="predicted"/>
<dbReference type="AlphaFoldDB" id="A0A2V2LJV4"/>
<dbReference type="GO" id="GO:0044550">
    <property type="term" value="P:secondary metabolite biosynthetic process"/>
    <property type="evidence" value="ECO:0007669"/>
    <property type="project" value="TreeGrafter"/>
</dbReference>
<feature type="domain" description="AMP-dependent synthetase/ligase" evidence="2">
    <location>
        <begin position="28"/>
        <end position="368"/>
    </location>
</feature>
<dbReference type="SUPFAM" id="SSF56801">
    <property type="entry name" value="Acetyl-CoA synthetase-like"/>
    <property type="match status" value="1"/>
</dbReference>
<evidence type="ECO:0000259" key="3">
    <source>
        <dbReference type="Pfam" id="PF13193"/>
    </source>
</evidence>
<feature type="domain" description="AMP-binding enzyme C-terminal" evidence="3">
    <location>
        <begin position="421"/>
        <end position="494"/>
    </location>
</feature>
<organism evidence="4 5">
    <name type="scientific">Meridianimarinicoccus roseus</name>
    <dbReference type="NCBI Taxonomy" id="2072018"/>
    <lineage>
        <taxon>Bacteria</taxon>
        <taxon>Pseudomonadati</taxon>
        <taxon>Pseudomonadota</taxon>
        <taxon>Alphaproteobacteria</taxon>
        <taxon>Rhodobacterales</taxon>
        <taxon>Paracoccaceae</taxon>
        <taxon>Meridianimarinicoccus</taxon>
    </lineage>
</organism>
<name>A0A2V2LJV4_9RHOB</name>
<dbReference type="PANTHER" id="PTHR43352">
    <property type="entry name" value="ACETYL-COA SYNTHETASE"/>
    <property type="match status" value="1"/>
</dbReference>
<sequence>MRNALSCVDSGPAPQCPAAFNLAAHVLRHADRQPGKTALSILHADAPEDLSFGALAARVGTIAGALRARHLPEGATVLLRLGNSPDFPLVFLGCISAGLVPAVTSAQLTVPEITAMAAQVAPVLTVAAPDVALPDPAPCPVCAPSDLAGHPPVAPHPAGADRPAYMVFTSGTSGLPRPVLHAHRAVWARKMMTRGWYGLTAEDRVLHAGAFNWTYTLGCGLLDPWAMGATALIPAPGTPPANLPALMARHRATIFAAAPGVYRQMLRGHVPPLPALRHGLSAGEKMSPALHDAVAAATGRQVHEAFGMSECSTFISGSPDRPAPTDTLGFVQPGRRVALLGDDGAPVPLGMPGTIAVGREDPGLMVGYPGAPDETAARFTPDGAWFLTGDRAEMGADGAIRYLGREDDMMNAGGFRVSPLEVEAAVGAHPDIAEAAAFEAPLGGGRSVIALAYTGPAPLPDAALQAFAADRLARYKCPRLFLHRAALPRGGNGKILRRQLRQEFEETDGQT</sequence>
<evidence type="ECO:0000313" key="5">
    <source>
        <dbReference type="Proteomes" id="UP000245680"/>
    </source>
</evidence>
<comment type="caution">
    <text evidence="4">The sequence shown here is derived from an EMBL/GenBank/DDBJ whole genome shotgun (WGS) entry which is preliminary data.</text>
</comment>
<dbReference type="Pfam" id="PF00501">
    <property type="entry name" value="AMP-binding"/>
    <property type="match status" value="1"/>
</dbReference>
<dbReference type="Gene3D" id="3.30.300.30">
    <property type="match status" value="1"/>
</dbReference>
<dbReference type="Proteomes" id="UP000245680">
    <property type="component" value="Unassembled WGS sequence"/>
</dbReference>
<dbReference type="OrthoDB" id="9803968at2"/>
<gene>
    <name evidence="4" type="ORF">DKT77_06025</name>
</gene>
<dbReference type="InterPro" id="IPR042099">
    <property type="entry name" value="ANL_N_sf"/>
</dbReference>
<keyword evidence="1 4" id="KW-0436">Ligase</keyword>
<keyword evidence="5" id="KW-1185">Reference proteome</keyword>
<dbReference type="Pfam" id="PF13193">
    <property type="entry name" value="AMP-binding_C"/>
    <property type="match status" value="1"/>
</dbReference>
<dbReference type="PROSITE" id="PS00455">
    <property type="entry name" value="AMP_BINDING"/>
    <property type="match status" value="1"/>
</dbReference>
<reference evidence="4 5" key="1">
    <citation type="submission" date="2018-05" db="EMBL/GenBank/DDBJ databases">
        <title>Rhodobacteraceae gen. nov., sp. nov. isolated from sea water.</title>
        <authorList>
            <person name="Ren Y."/>
        </authorList>
    </citation>
    <scope>NUCLEOTIDE SEQUENCE [LARGE SCALE GENOMIC DNA]</scope>
    <source>
        <strain evidence="4 5">TG-679</strain>
    </source>
</reference>
<dbReference type="PANTHER" id="PTHR43352:SF1">
    <property type="entry name" value="ANTHRANILATE--COA LIGASE"/>
    <property type="match status" value="1"/>
</dbReference>
<evidence type="ECO:0000313" key="4">
    <source>
        <dbReference type="EMBL" id="PWR03417.1"/>
    </source>
</evidence>
<evidence type="ECO:0000259" key="2">
    <source>
        <dbReference type="Pfam" id="PF00501"/>
    </source>
</evidence>
<dbReference type="InterPro" id="IPR020845">
    <property type="entry name" value="AMP-binding_CS"/>
</dbReference>
<dbReference type="InterPro" id="IPR025110">
    <property type="entry name" value="AMP-bd_C"/>
</dbReference>
<dbReference type="GO" id="GO:0016878">
    <property type="term" value="F:acid-thiol ligase activity"/>
    <property type="evidence" value="ECO:0007669"/>
    <property type="project" value="TreeGrafter"/>
</dbReference>
<evidence type="ECO:0000256" key="1">
    <source>
        <dbReference type="ARBA" id="ARBA00022598"/>
    </source>
</evidence>
<dbReference type="InterPro" id="IPR000873">
    <property type="entry name" value="AMP-dep_synth/lig_dom"/>
</dbReference>
<dbReference type="EMBL" id="QGKU01000026">
    <property type="protein sequence ID" value="PWR03417.1"/>
    <property type="molecule type" value="Genomic_DNA"/>
</dbReference>
<accession>A0A2V2LJV4</accession>
<dbReference type="RefSeq" id="WP_109810818.1">
    <property type="nucleotide sequence ID" value="NZ_QGKU01000026.1"/>
</dbReference>
<dbReference type="InterPro" id="IPR045851">
    <property type="entry name" value="AMP-bd_C_sf"/>
</dbReference>